<keyword evidence="10 11" id="KW-0998">Cell outer membrane</keyword>
<evidence type="ECO:0000256" key="8">
    <source>
        <dbReference type="ARBA" id="ARBA00023077"/>
    </source>
</evidence>
<feature type="domain" description="TonB-dependent receptor plug" evidence="15">
    <location>
        <begin position="42"/>
        <end position="148"/>
    </location>
</feature>
<keyword evidence="3 11" id="KW-1134">Transmembrane beta strand</keyword>
<evidence type="ECO:0000256" key="3">
    <source>
        <dbReference type="ARBA" id="ARBA00022452"/>
    </source>
</evidence>
<comment type="similarity">
    <text evidence="11 12">Belongs to the TonB-dependent receptor family.</text>
</comment>
<evidence type="ECO:0000256" key="11">
    <source>
        <dbReference type="PROSITE-ProRule" id="PRU01360"/>
    </source>
</evidence>
<dbReference type="InterPro" id="IPR039426">
    <property type="entry name" value="TonB-dep_rcpt-like"/>
</dbReference>
<evidence type="ECO:0000256" key="6">
    <source>
        <dbReference type="ARBA" id="ARBA00023004"/>
    </source>
</evidence>
<evidence type="ECO:0000259" key="14">
    <source>
        <dbReference type="Pfam" id="PF00593"/>
    </source>
</evidence>
<accession>A0ABX1GA51</accession>
<keyword evidence="5 11" id="KW-0812">Transmembrane</keyword>
<gene>
    <name evidence="16" type="ORF">HCU74_00180</name>
</gene>
<dbReference type="InterPro" id="IPR000531">
    <property type="entry name" value="Beta-barrel_TonB"/>
</dbReference>
<keyword evidence="13" id="KW-0732">Signal</keyword>
<feature type="chain" id="PRO_5046678713" evidence="13">
    <location>
        <begin position="21"/>
        <end position="755"/>
    </location>
</feature>
<evidence type="ECO:0000256" key="4">
    <source>
        <dbReference type="ARBA" id="ARBA00022496"/>
    </source>
</evidence>
<evidence type="ECO:0000256" key="5">
    <source>
        <dbReference type="ARBA" id="ARBA00022692"/>
    </source>
</evidence>
<dbReference type="Proteomes" id="UP000765845">
    <property type="component" value="Unassembled WGS sequence"/>
</dbReference>
<dbReference type="EMBL" id="JAAWWK010000001">
    <property type="protein sequence ID" value="NKI15825.1"/>
    <property type="molecule type" value="Genomic_DNA"/>
</dbReference>
<dbReference type="RefSeq" id="WP_168448383.1">
    <property type="nucleotide sequence ID" value="NZ_JAAWWK010000001.1"/>
</dbReference>
<dbReference type="Pfam" id="PF07715">
    <property type="entry name" value="Plug"/>
    <property type="match status" value="1"/>
</dbReference>
<sequence length="755" mass="82734">MNKLLFTLSLTFIASTSAIAAEGRRSAIEEVVVTATKRDGNLQDTTIAISAMGAEQLEFRDVSSLSDMQNSVPNLQYGEIGGVPFIAVRGIGFNLPLGIGEPGVAVHVDNVALPRLGSMSTAGMDMRQIEVLRGPQGTVYGRNATGGAANFVSTPPTQEFDAKITIGAGSEGRQTVEGYLSGPLTDRFRGRFFYMKDEFDGFGINEFNGDKVGGTATEGFRAALSLDLSDSLIIDLNMYKRTDTGSDPTASPVNIEELTTVLGTPFLKPGVGVSGDPNNINDDRTPFTGKETELAILTLSWGAENFDLKSISAKIHHKTDQYYSVDATNYFIIDAIRDEDSDTFSQEFDLSGSLFDASVDWLLGAFYFQDKGNTNFTPLLNADELSGTATTPTGGVLVLDALLEDQINIAKAVFSEVSWHFHEEWKFLVGARYSEETKKALQTFNAIIDSSNVPAALLPVLNTVVSPVAGSVISDSCSEFSTKVGFTSFDPKLELSWQPNDEILVYVQNQRGFKAGGISSTECGESYIPEKVNSSEVGLKAQFFDNQLTINSAIFHYEYTDYQVLEYNGIGLRVISAPKASGVGVESEIMYAPKNWLNIDLALSYLDAKYDEFIDEDGFENPNFFTDVAEPQDLSGMPLNRAPKYTGNLGLNLFIPFDSRFVNESQIRLEAYTTDSVAFTQFSYKDSDRQEGYSLYNAYFGLSMLDSKLNVRAFVKNITNKDYIIGVFTADIIHLTSQIHADPRSYGLQLSYQFD</sequence>
<keyword evidence="2 11" id="KW-0813">Transport</keyword>
<dbReference type="PANTHER" id="PTHR32552">
    <property type="entry name" value="FERRICHROME IRON RECEPTOR-RELATED"/>
    <property type="match status" value="1"/>
</dbReference>
<evidence type="ECO:0000256" key="12">
    <source>
        <dbReference type="RuleBase" id="RU003357"/>
    </source>
</evidence>
<feature type="signal peptide" evidence="13">
    <location>
        <begin position="1"/>
        <end position="20"/>
    </location>
</feature>
<dbReference type="SUPFAM" id="SSF56935">
    <property type="entry name" value="Porins"/>
    <property type="match status" value="1"/>
</dbReference>
<comment type="caution">
    <text evidence="16">The sequence shown here is derived from an EMBL/GenBank/DDBJ whole genome shotgun (WGS) entry which is preliminary data.</text>
</comment>
<reference evidence="16 17" key="1">
    <citation type="submission" date="2020-04" db="EMBL/GenBank/DDBJ databases">
        <authorList>
            <person name="Yoon J."/>
        </authorList>
    </citation>
    <scope>NUCLEOTIDE SEQUENCE [LARGE SCALE GENOMIC DNA]</scope>
    <source>
        <strain evidence="16 17">KMU-166</strain>
    </source>
</reference>
<dbReference type="PROSITE" id="PS52016">
    <property type="entry name" value="TONB_DEPENDENT_REC_3"/>
    <property type="match status" value="1"/>
</dbReference>
<keyword evidence="16" id="KW-0675">Receptor</keyword>
<dbReference type="PANTHER" id="PTHR32552:SF81">
    <property type="entry name" value="TONB-DEPENDENT OUTER MEMBRANE RECEPTOR"/>
    <property type="match status" value="1"/>
</dbReference>
<evidence type="ECO:0000256" key="13">
    <source>
        <dbReference type="SAM" id="SignalP"/>
    </source>
</evidence>
<name>A0ABX1GA51_9GAMM</name>
<evidence type="ECO:0000256" key="9">
    <source>
        <dbReference type="ARBA" id="ARBA00023136"/>
    </source>
</evidence>
<keyword evidence="7" id="KW-0406">Ion transport</keyword>
<proteinExistence type="inferred from homology"/>
<evidence type="ECO:0000313" key="17">
    <source>
        <dbReference type="Proteomes" id="UP000765845"/>
    </source>
</evidence>
<evidence type="ECO:0000256" key="7">
    <source>
        <dbReference type="ARBA" id="ARBA00023065"/>
    </source>
</evidence>
<keyword evidence="9 11" id="KW-0472">Membrane</keyword>
<keyword evidence="8 12" id="KW-0798">TonB box</keyword>
<dbReference type="InterPro" id="IPR012910">
    <property type="entry name" value="Plug_dom"/>
</dbReference>
<comment type="subcellular location">
    <subcellularLocation>
        <location evidence="1 11">Cell outer membrane</location>
        <topology evidence="1 11">Multi-pass membrane protein</topology>
    </subcellularLocation>
</comment>
<keyword evidence="4" id="KW-0410">Iron transport</keyword>
<evidence type="ECO:0000256" key="1">
    <source>
        <dbReference type="ARBA" id="ARBA00004571"/>
    </source>
</evidence>
<evidence type="ECO:0000256" key="10">
    <source>
        <dbReference type="ARBA" id="ARBA00023237"/>
    </source>
</evidence>
<keyword evidence="6" id="KW-0408">Iron</keyword>
<dbReference type="Pfam" id="PF00593">
    <property type="entry name" value="TonB_dep_Rec_b-barrel"/>
    <property type="match status" value="1"/>
</dbReference>
<evidence type="ECO:0000313" key="16">
    <source>
        <dbReference type="EMBL" id="NKI15825.1"/>
    </source>
</evidence>
<protein>
    <submittedName>
        <fullName evidence="16">TonB-dependent receptor</fullName>
    </submittedName>
</protein>
<evidence type="ECO:0000259" key="15">
    <source>
        <dbReference type="Pfam" id="PF07715"/>
    </source>
</evidence>
<dbReference type="Gene3D" id="2.40.170.20">
    <property type="entry name" value="TonB-dependent receptor, beta-barrel domain"/>
    <property type="match status" value="1"/>
</dbReference>
<dbReference type="InterPro" id="IPR036942">
    <property type="entry name" value="Beta-barrel_TonB_sf"/>
</dbReference>
<keyword evidence="17" id="KW-1185">Reference proteome</keyword>
<organism evidence="16 17">
    <name type="scientific">Spongiibacter thalassae</name>
    <dbReference type="NCBI Taxonomy" id="2721624"/>
    <lineage>
        <taxon>Bacteria</taxon>
        <taxon>Pseudomonadati</taxon>
        <taxon>Pseudomonadota</taxon>
        <taxon>Gammaproteobacteria</taxon>
        <taxon>Cellvibrionales</taxon>
        <taxon>Spongiibacteraceae</taxon>
        <taxon>Spongiibacter</taxon>
    </lineage>
</organism>
<feature type="domain" description="TonB-dependent receptor-like beta-barrel" evidence="14">
    <location>
        <begin position="259"/>
        <end position="718"/>
    </location>
</feature>
<evidence type="ECO:0000256" key="2">
    <source>
        <dbReference type="ARBA" id="ARBA00022448"/>
    </source>
</evidence>